<reference evidence="14" key="1">
    <citation type="journal article" date="2014" name="Nat. Commun.">
        <title>Genomic adaptations of the halophilic Dead Sea filamentous fungus Eurotium rubrum.</title>
        <authorList>
            <person name="Kis-Papo T."/>
            <person name="Weig A.R."/>
            <person name="Riley R."/>
            <person name="Persoh D."/>
            <person name="Salamov A."/>
            <person name="Sun H."/>
            <person name="Lipzen A."/>
            <person name="Wasser S.P."/>
            <person name="Rambold G."/>
            <person name="Grigoriev I.V."/>
            <person name="Nevo E."/>
        </authorList>
    </citation>
    <scope>NUCLEOTIDE SEQUENCE [LARGE SCALE GENOMIC DNA]</scope>
    <source>
        <strain evidence="14">CBS 135680</strain>
    </source>
</reference>
<keyword evidence="14" id="KW-1185">Reference proteome</keyword>
<dbReference type="SUPFAM" id="SSF51735">
    <property type="entry name" value="NAD(P)-binding Rossmann-fold domains"/>
    <property type="match status" value="1"/>
</dbReference>
<dbReference type="InterPro" id="IPR016035">
    <property type="entry name" value="Acyl_Trfase/lysoPLipase"/>
</dbReference>
<feature type="compositionally biased region" description="Acidic residues" evidence="9">
    <location>
        <begin position="1732"/>
        <end position="1742"/>
    </location>
</feature>
<dbReference type="InterPro" id="IPR042104">
    <property type="entry name" value="PKS_dehydratase_sf"/>
</dbReference>
<dbReference type="Gene3D" id="3.40.47.10">
    <property type="match status" value="1"/>
</dbReference>
<dbReference type="InterPro" id="IPR009081">
    <property type="entry name" value="PP-bd_ACP"/>
</dbReference>
<dbReference type="PROSITE" id="PS52004">
    <property type="entry name" value="KS3_2"/>
    <property type="match status" value="1"/>
</dbReference>
<feature type="compositionally biased region" description="Low complexity" evidence="9">
    <location>
        <begin position="1605"/>
        <end position="1631"/>
    </location>
</feature>
<keyword evidence="6" id="KW-0511">Multifunctional enzyme</keyword>
<dbReference type="Pfam" id="PF02801">
    <property type="entry name" value="Ketoacyl-synt_C"/>
    <property type="match status" value="1"/>
</dbReference>
<feature type="domain" description="Ketosynthase family 3 (KS3)" evidence="11">
    <location>
        <begin position="386"/>
        <end position="803"/>
    </location>
</feature>
<dbReference type="InterPro" id="IPR013217">
    <property type="entry name" value="Methyltransf_12"/>
</dbReference>
<sequence>MAGTPGTTILLFGPQIVSFSKQTFEQLRSTITKEPTQHWALDTIADLPKQWKTIVEVLPTLDALPGEKLLNDLNRWFQSGVDNELKFDLPNILLTPLVVLTQLTQYVRYLELNRGERCEDDLQTHFTTQKVETLGFCTGLLSAIAVASAANQEQLKTYGAVAIRLAMLIGAVVDAQEAAQGHAKSFATAWNTPEQALEISRIIDQFPEAYISVSYDKKRATITSSDQTAPLLLQQFKATGITAAVVGLHGRFHCQQQKENIDHVLQFCDLAKDFQFPKGSELIIPSYTNANGESIKDGKMHSLVINSILVEKSNWYETFAAVQMSRLNDQGSRVISFGPDRCVPPSLIRELGNRMVQFADPDEKVPDRLASVLDPEPNNTKSAQYDQDIAVIGMAIKVAGADDLDEFWTINANGKSQHIPVPESRFGFETHWRDLDEKRTWYGNFMRDIDAFDHRFFKRSAREASSMDPQQRIMLQTAYQAVEQSGYFSMANVDKHIGCYIGACAADYEQNVACYPPNAFTATGNLKSFIPGKISHYFGWTGPGMTIDTACSASAVAIHTACRAILTGECTGGALAGGVATMENPIWFQNLAGATFLSPTGQCKPFDELADGYCRGEGIACVFLKKMSDAIADGNQIFGNIASTAVYQNQNCTPLFVPNAPSLSQLFQDVIRQANLEPEQISLVEAHGTGTPVGDPAEYESILRALAGPNRTKPLPIGSVKGLIGHTEGTSGVISLIKVLVMMQRGYIPPQASHSKLSSHIKVSSTDMIQVPSSLQRWTETHKAALINNYGASGSNASMVVTQSMHNGKESDPIHFVVKHPFWLAGQDDRSLTAYATRLLQILKSTTTTLASLSFNMCRQSNRTLPKGLLFSCSSVDELTNKLTSFSGGENIPTTAIKASRPVILCFGGQVSTFIGLERQVYESIQILRSYLDQCNNTIMSLGLDGIYPEIFQRTPVKDTVRLQTMLFAMQYSCAKAWMDSGVNIEAVVGHSFGEITALCISGVLSLKDTVQLVARRAKLVRDNWGPDSGSMMAVEGDLDVVEKLVFESNNIRYKNGHFPASIACYNGPRSFTLAGSTEAIEAIAGTIATDARFTFMKHKKLNVTNAFHSTLVQPLVEMLEECGKGLVFKEPAIHLERATGSQSTDKLTAQFVAEHMRYPVFFNQAIQRLSKKYPSAIWLEAGSSSTITIMASRALSSSKDSYFQAMNLTTDKGVQNLVDATVSLWSEGLQVTYWAHHAVQTYSYAPLILPPYQFEKSRHWLDLKKPIKAAVQDTTPTVIEDPLELWTFVSYQDNDIQRAPRFRINTTTKEYKEYVGGHLIVQTAPICPATVEVDMVIESLTSLLPDVSKEGLQPQIHNMQNHSPICEDPSRSVWIDFAAVDDSRRDWTWKIVSTGSDHKTESKHVDGQIKFRATDDLQYQMEFSRLERLVSHPRCLEILEDDDADDIIQGRNVYKTFAEIVDYGEMYRGVRKVVGKGNTCAGRVHKTQHQGKQTWLNAVLADCFSQVSGIWVNCMTDRSTADMFIATGCEQVMRSPKVKRNENNNGPAMWDVFAYNHRESDKLYVTDLFVFSPTNGMLVDVMLGIQYAKVSKHSLSRILTRLTAPESLPTPPSSSLVTAPAAAQPNPEQPVHSKQEPVQTQEAKSEKGPSRPDIAEDVRSLIANVAGLELNEIQNDSELVDFGIDSLMGMELAREVETVFKCTLDQEELMEATNFVKFVKCIANALYGPANEDDNEDTSDDSDNHIFTDDSSEEETEDSNSSSPPNERVGQVKTTETALGQTHSQLNIDPKDIMEAFGESKLLTDQFIRNYKIDNFCNTIWAQSNRLCVALVVEAFELLGCSFKATSPGQVLQRIPFAPHHRRLVDYLYGFLENEARLINVQDSRVIIRTKIPVPNKSSQTILDQLLQKYPEWSYAHRLTYYAGKHLADILSDKTDGIRLIFGTIEGRQLVSALYCDHSFNVMSYNQIKDVISRLVSRLPMSDGPLKILEMGAGTGGTTLVLAPFLASLNVPVEYTFTDLSSSMVAQARRKFKQYPFMKFAVHDIEKAPAEELRNQHIVLASNAIHATHSLTKSGEHIRSALRPDGFLMMLEMTGIVPFIDVIFGLLEGWWLFDDGRTHAIAPVSRWEKDLQSVGFGHVDWTDGNLPENGIQKVIIAMASGEPHKRLPKPIKAEPIDGDTASREAEVAKYVAQYSAGFSVPNSSDKNQLLPLPSHRDQCVLVTGATGSLGSHLVAQLAQRPDVKTVICVNRPNRKDPVEIRQQEALSSRGMSLDNAAQSKLKSFATDTSNPYLGLPKLDYDWLVRNVTHIVHNAWPMSGTRPIKAFEPQLQSLRNLIDLARDVSKQHANGFKVSFELISSIGVVGHYPLWSGRTHVPEERMEMKSVLPIGYCEAKNACERILDATLHRYPDQFRVMVARPGQIAGSKTSGYWNPIEHLCFMLKSCQSLCILPDFSGTLSWVPVNDVASTAIDLVMANNVPYPIYHIDNPVGQPWQEMIATLADALDIPPNRVVPFTEWVDRVRHSPLLPDTDNPAAMLIDFLQLDFQRMSCGGLLMDVTKTKEHSQTLAKLGPVEADVVRKYVQAWKDMGFMRK</sequence>
<dbReference type="SUPFAM" id="SSF52151">
    <property type="entry name" value="FabD/lysophospholipase-like"/>
    <property type="match status" value="1"/>
</dbReference>
<feature type="active site" description="Proton donor; for dehydratase activity" evidence="8">
    <location>
        <position position="1503"/>
    </location>
</feature>
<dbReference type="InterPro" id="IPR001227">
    <property type="entry name" value="Ac_transferase_dom_sf"/>
</dbReference>
<name>A0A017S4D8_ASPRC</name>
<dbReference type="PANTHER" id="PTHR45681:SF6">
    <property type="entry name" value="POLYKETIDE SYNTHASE 37"/>
    <property type="match status" value="1"/>
</dbReference>
<dbReference type="SMART" id="SM00825">
    <property type="entry name" value="PKS_KS"/>
    <property type="match status" value="1"/>
</dbReference>
<dbReference type="InterPro" id="IPR029063">
    <property type="entry name" value="SAM-dependent_MTases_sf"/>
</dbReference>
<dbReference type="InterPro" id="IPR050444">
    <property type="entry name" value="Polyketide_Synthase"/>
</dbReference>
<dbReference type="CDD" id="cd02440">
    <property type="entry name" value="AdoMet_MTases"/>
    <property type="match status" value="1"/>
</dbReference>
<dbReference type="Pfam" id="PF00550">
    <property type="entry name" value="PP-binding"/>
    <property type="match status" value="1"/>
</dbReference>
<dbReference type="EMBL" id="KK088442">
    <property type="protein sequence ID" value="EYE91696.1"/>
    <property type="molecule type" value="Genomic_DNA"/>
</dbReference>
<evidence type="ECO:0000256" key="9">
    <source>
        <dbReference type="SAM" id="MobiDB-lite"/>
    </source>
</evidence>
<dbReference type="InterPro" id="IPR036736">
    <property type="entry name" value="ACP-like_sf"/>
</dbReference>
<feature type="compositionally biased region" description="Basic and acidic residues" evidence="9">
    <location>
        <begin position="1644"/>
        <end position="1654"/>
    </location>
</feature>
<protein>
    <submittedName>
        <fullName evidence="13">Putative polyketide synthase</fullName>
    </submittedName>
</protein>
<proteinExistence type="predicted"/>
<dbReference type="Pfam" id="PF16073">
    <property type="entry name" value="SAT"/>
    <property type="match status" value="1"/>
</dbReference>
<dbReference type="PROSITE" id="PS50075">
    <property type="entry name" value="CARRIER"/>
    <property type="match status" value="1"/>
</dbReference>
<dbReference type="PANTHER" id="PTHR45681">
    <property type="entry name" value="POLYKETIDE SYNTHASE 44-RELATED"/>
    <property type="match status" value="1"/>
</dbReference>
<dbReference type="Gene3D" id="3.40.366.10">
    <property type="entry name" value="Malonyl-Coenzyme A Acyl Carrier Protein, domain 2"/>
    <property type="match status" value="3"/>
</dbReference>
<evidence type="ECO:0000256" key="8">
    <source>
        <dbReference type="PROSITE-ProRule" id="PRU01363"/>
    </source>
</evidence>
<dbReference type="Gene3D" id="3.10.129.110">
    <property type="entry name" value="Polyketide synthase dehydratase"/>
    <property type="match status" value="1"/>
</dbReference>
<dbReference type="InterPro" id="IPR014043">
    <property type="entry name" value="Acyl_transferase_dom"/>
</dbReference>
<evidence type="ECO:0000256" key="2">
    <source>
        <dbReference type="ARBA" id="ARBA00022450"/>
    </source>
</evidence>
<evidence type="ECO:0000256" key="1">
    <source>
        <dbReference type="ARBA" id="ARBA00005179"/>
    </source>
</evidence>
<dbReference type="Gene3D" id="3.30.70.3290">
    <property type="match status" value="1"/>
</dbReference>
<keyword evidence="5" id="KW-0521">NADP</keyword>
<evidence type="ECO:0000256" key="7">
    <source>
        <dbReference type="ARBA" id="ARBA00023315"/>
    </source>
</evidence>
<dbReference type="InterPro" id="IPR032088">
    <property type="entry name" value="SAT"/>
</dbReference>
<organism evidence="13 14">
    <name type="scientific">Aspergillus ruber (strain CBS 135680)</name>
    <dbReference type="NCBI Taxonomy" id="1388766"/>
    <lineage>
        <taxon>Eukaryota</taxon>
        <taxon>Fungi</taxon>
        <taxon>Dikarya</taxon>
        <taxon>Ascomycota</taxon>
        <taxon>Pezizomycotina</taxon>
        <taxon>Eurotiomycetes</taxon>
        <taxon>Eurotiomycetidae</taxon>
        <taxon>Eurotiales</taxon>
        <taxon>Aspergillaceae</taxon>
        <taxon>Aspergillus</taxon>
        <taxon>Aspergillus subgen. Aspergillus</taxon>
    </lineage>
</organism>
<dbReference type="Gene3D" id="3.40.50.150">
    <property type="entry name" value="Vaccinia Virus protein VP39"/>
    <property type="match status" value="1"/>
</dbReference>
<keyword evidence="2" id="KW-0596">Phosphopantetheine</keyword>
<dbReference type="GO" id="GO:0031177">
    <property type="term" value="F:phosphopantetheine binding"/>
    <property type="evidence" value="ECO:0007669"/>
    <property type="project" value="InterPro"/>
</dbReference>
<evidence type="ECO:0000259" key="10">
    <source>
        <dbReference type="PROSITE" id="PS50075"/>
    </source>
</evidence>
<dbReference type="RefSeq" id="XP_040635386.1">
    <property type="nucleotide sequence ID" value="XM_040779340.1"/>
</dbReference>
<feature type="domain" description="PKS/mFAS DH" evidence="12">
    <location>
        <begin position="1283"/>
        <end position="1597"/>
    </location>
</feature>
<dbReference type="Pfam" id="PF18558">
    <property type="entry name" value="HTH_51"/>
    <property type="match status" value="1"/>
</dbReference>
<evidence type="ECO:0000313" key="13">
    <source>
        <dbReference type="EMBL" id="EYE91696.1"/>
    </source>
</evidence>
<dbReference type="Gene3D" id="3.40.50.720">
    <property type="entry name" value="NAD(P)-binding Rossmann-like Domain"/>
    <property type="match status" value="1"/>
</dbReference>
<keyword evidence="7" id="KW-0012">Acyltransferase</keyword>
<dbReference type="Pfam" id="PF08242">
    <property type="entry name" value="Methyltransf_12"/>
    <property type="match status" value="1"/>
</dbReference>
<feature type="region of interest" description="Disordered" evidence="9">
    <location>
        <begin position="1605"/>
        <end position="1654"/>
    </location>
</feature>
<dbReference type="Pfam" id="PF07993">
    <property type="entry name" value="NAD_binding_4"/>
    <property type="match status" value="1"/>
</dbReference>
<dbReference type="SUPFAM" id="SSF53335">
    <property type="entry name" value="S-adenosyl-L-methionine-dependent methyltransferases"/>
    <property type="match status" value="1"/>
</dbReference>
<dbReference type="InterPro" id="IPR041068">
    <property type="entry name" value="HTH_51"/>
</dbReference>
<evidence type="ECO:0000256" key="6">
    <source>
        <dbReference type="ARBA" id="ARBA00023268"/>
    </source>
</evidence>
<dbReference type="PROSITE" id="PS00012">
    <property type="entry name" value="PHOSPHOPANTETHEINE"/>
    <property type="match status" value="1"/>
</dbReference>
<dbReference type="CDD" id="cd00833">
    <property type="entry name" value="PKS"/>
    <property type="match status" value="1"/>
</dbReference>
<dbReference type="GO" id="GO:0016746">
    <property type="term" value="F:acyltransferase activity"/>
    <property type="evidence" value="ECO:0007669"/>
    <property type="project" value="UniProtKB-KW"/>
</dbReference>
<dbReference type="Pfam" id="PF00698">
    <property type="entry name" value="Acyl_transf_1"/>
    <property type="match status" value="1"/>
</dbReference>
<feature type="region of interest" description="C-terminal hotdog fold" evidence="8">
    <location>
        <begin position="1445"/>
        <end position="1597"/>
    </location>
</feature>
<evidence type="ECO:0000313" key="14">
    <source>
        <dbReference type="Proteomes" id="UP000019804"/>
    </source>
</evidence>
<dbReference type="HOGENOM" id="CLU_000022_6_2_1"/>
<gene>
    <name evidence="13" type="ORF">EURHEDRAFT_380844</name>
</gene>
<comment type="pathway">
    <text evidence="1">Secondary metabolite biosynthesis.</text>
</comment>
<evidence type="ECO:0000256" key="3">
    <source>
        <dbReference type="ARBA" id="ARBA00022553"/>
    </source>
</evidence>
<dbReference type="InterPro" id="IPR006162">
    <property type="entry name" value="Ppantetheine_attach_site"/>
</dbReference>
<dbReference type="GO" id="GO:0044550">
    <property type="term" value="P:secondary metabolite biosynthetic process"/>
    <property type="evidence" value="ECO:0007669"/>
    <property type="project" value="UniProtKB-ARBA"/>
</dbReference>
<dbReference type="InterPro" id="IPR020841">
    <property type="entry name" value="PKS_Beta-ketoAc_synthase_dom"/>
</dbReference>
<dbReference type="InterPro" id="IPR016036">
    <property type="entry name" value="Malonyl_transacylase_ACP-bd"/>
</dbReference>
<feature type="region of interest" description="Disordered" evidence="9">
    <location>
        <begin position="1731"/>
        <end position="1773"/>
    </location>
</feature>
<dbReference type="InterPro" id="IPR016039">
    <property type="entry name" value="Thiolase-like"/>
</dbReference>
<dbReference type="PROSITE" id="PS52019">
    <property type="entry name" value="PKS_MFAS_DH"/>
    <property type="match status" value="1"/>
</dbReference>
<evidence type="ECO:0000259" key="11">
    <source>
        <dbReference type="PROSITE" id="PS52004"/>
    </source>
</evidence>
<evidence type="ECO:0000256" key="4">
    <source>
        <dbReference type="ARBA" id="ARBA00022679"/>
    </source>
</evidence>
<dbReference type="SUPFAM" id="SSF53901">
    <property type="entry name" value="Thiolase-like"/>
    <property type="match status" value="1"/>
</dbReference>
<dbReference type="Gene3D" id="1.10.1200.10">
    <property type="entry name" value="ACP-like"/>
    <property type="match status" value="1"/>
</dbReference>
<dbReference type="InterPro" id="IPR049900">
    <property type="entry name" value="PKS_mFAS_DH"/>
</dbReference>
<dbReference type="SMART" id="SM00827">
    <property type="entry name" value="PKS_AT"/>
    <property type="match status" value="1"/>
</dbReference>
<keyword evidence="3" id="KW-0597">Phosphoprotein</keyword>
<dbReference type="SUPFAM" id="SSF47336">
    <property type="entry name" value="ACP-like"/>
    <property type="match status" value="1"/>
</dbReference>
<dbReference type="Pfam" id="PF00109">
    <property type="entry name" value="ketoacyl-synt"/>
    <property type="match status" value="1"/>
</dbReference>
<evidence type="ECO:0000256" key="5">
    <source>
        <dbReference type="ARBA" id="ARBA00022857"/>
    </source>
</evidence>
<keyword evidence="4" id="KW-0808">Transferase</keyword>
<dbReference type="STRING" id="1388766.A0A017S4D8"/>
<dbReference type="SMART" id="SM00823">
    <property type="entry name" value="PKS_PP"/>
    <property type="match status" value="1"/>
</dbReference>
<evidence type="ECO:0000259" key="12">
    <source>
        <dbReference type="PROSITE" id="PS52019"/>
    </source>
</evidence>
<accession>A0A017S4D8</accession>
<dbReference type="InterPro" id="IPR036291">
    <property type="entry name" value="NAD(P)-bd_dom_sf"/>
</dbReference>
<dbReference type="GeneID" id="63694464"/>
<dbReference type="Proteomes" id="UP000019804">
    <property type="component" value="Unassembled WGS sequence"/>
</dbReference>
<dbReference type="InterPro" id="IPR013120">
    <property type="entry name" value="FAR_NAD-bd"/>
</dbReference>
<dbReference type="OrthoDB" id="329835at2759"/>
<dbReference type="InterPro" id="IPR020806">
    <property type="entry name" value="PKS_PP-bd"/>
</dbReference>
<dbReference type="InterPro" id="IPR014031">
    <property type="entry name" value="Ketoacyl_synth_C"/>
</dbReference>
<feature type="domain" description="Carrier" evidence="10">
    <location>
        <begin position="1653"/>
        <end position="1727"/>
    </location>
</feature>
<feature type="region of interest" description="N-terminal hotdog fold" evidence="8">
    <location>
        <begin position="1283"/>
        <end position="1417"/>
    </location>
</feature>
<feature type="active site" description="Proton acceptor; for dehydratase activity" evidence="8">
    <location>
        <position position="1319"/>
    </location>
</feature>
<dbReference type="InterPro" id="IPR014030">
    <property type="entry name" value="Ketoacyl_synth_N"/>
</dbReference>
<dbReference type="SUPFAM" id="SSF55048">
    <property type="entry name" value="Probable ACP-binding domain of malonyl-CoA ACP transacylase"/>
    <property type="match status" value="1"/>
</dbReference>